<reference evidence="2" key="1">
    <citation type="submission" date="2017-10" db="EMBL/GenBank/DDBJ databases">
        <title>Draft genome sequence of the planktic cyanobacteria Tychonema bourrellyi isolated from alpine lentic freshwater.</title>
        <authorList>
            <person name="Tett A."/>
            <person name="Armanini F."/>
            <person name="Asnicar F."/>
            <person name="Boscaini A."/>
            <person name="Pasolli E."/>
            <person name="Zolfo M."/>
            <person name="Donati C."/>
            <person name="Salmaso N."/>
            <person name="Segata N."/>
        </authorList>
    </citation>
    <scope>NUCLEOTIDE SEQUENCE</scope>
    <source>
        <strain evidence="2">FEM_GT703</strain>
    </source>
</reference>
<dbReference type="PIRSF" id="PIRSF006402">
    <property type="entry name" value="UCP006402_thioredoxin"/>
    <property type="match status" value="1"/>
</dbReference>
<gene>
    <name evidence="2" type="ORF">CP500_016990</name>
</gene>
<keyword evidence="3" id="KW-1185">Reference proteome</keyword>
<dbReference type="RefSeq" id="WP_096828611.1">
    <property type="nucleotide sequence ID" value="NZ_NXIB02000111.1"/>
</dbReference>
<accession>A0A2G4EYL8</accession>
<comment type="caution">
    <text evidence="2">The sequence shown here is derived from an EMBL/GenBank/DDBJ whole genome shotgun (WGS) entry which is preliminary data.</text>
</comment>
<evidence type="ECO:0000313" key="2">
    <source>
        <dbReference type="EMBL" id="PHX54267.1"/>
    </source>
</evidence>
<dbReference type="Pfam" id="PF03190">
    <property type="entry name" value="Thioredox_DsbH"/>
    <property type="match status" value="1"/>
</dbReference>
<proteinExistence type="predicted"/>
<dbReference type="PANTHER" id="PTHR42899:SF1">
    <property type="entry name" value="SPERMATOGENESIS-ASSOCIATED PROTEIN 20"/>
    <property type="match status" value="1"/>
</dbReference>
<dbReference type="EMBL" id="NXIB02000111">
    <property type="protein sequence ID" value="PHX54267.1"/>
    <property type="molecule type" value="Genomic_DNA"/>
</dbReference>
<organism evidence="2 3">
    <name type="scientific">Tychonema bourrellyi FEM_GT703</name>
    <dbReference type="NCBI Taxonomy" id="2040638"/>
    <lineage>
        <taxon>Bacteria</taxon>
        <taxon>Bacillati</taxon>
        <taxon>Cyanobacteriota</taxon>
        <taxon>Cyanophyceae</taxon>
        <taxon>Oscillatoriophycideae</taxon>
        <taxon>Oscillatoriales</taxon>
        <taxon>Microcoleaceae</taxon>
        <taxon>Tychonema</taxon>
    </lineage>
</organism>
<dbReference type="InterPro" id="IPR008928">
    <property type="entry name" value="6-hairpin_glycosidase_sf"/>
</dbReference>
<dbReference type="GO" id="GO:0005975">
    <property type="term" value="P:carbohydrate metabolic process"/>
    <property type="evidence" value="ECO:0007669"/>
    <property type="project" value="InterPro"/>
</dbReference>
<dbReference type="CDD" id="cd02955">
    <property type="entry name" value="SSP411"/>
    <property type="match status" value="1"/>
</dbReference>
<feature type="domain" description="Spermatogenesis-associated protein 20-like TRX" evidence="1">
    <location>
        <begin position="3"/>
        <end position="164"/>
    </location>
</feature>
<sequence length="719" mass="80314">MVNRLAQSQSLYLRKHSENPIDWWPWCDEALETARSENKPIFLSIGYSSCHWCTVMEGEAFSDRAIAEYMKSHFIAIKVDREERPDIDSIYMQALQMMIGQGGWPLNIFLTPDERIPFYGGTYFPVEPRYGRPGFLEVLQAIRRFYDTEKGKLETFKSEILGNLQQGAILSGVTAELNSELFQKGLEANTAIISSGNRAPCFPMMPYAELALRGIRFDFDSSKYDAQQACAQRGLDLALGGIYDHVAGGFHRYTVDETWTVPHFEKMLYDNGQIVEYLANLWSAGIQEPAFETAIAGTVEWLKREMTATNGYFYAAQDADSFTPPTPPYQGGAENLTPPYQGGAENLTPPYQGGATGGSEPEEGVFYVWTYSELEQLLTAEELGEIEQQFTVSRAGNFEGKNVLQRRHYEKLSETVETALAKLFAVRYGGHPDTVKTFPPARNNQEAKNDSWPGRIPAVTDTKMIVAWNSLMISGLARAAAVFGNSEYLELAVKAADFILDNQWIDGRFHRLNYDGETAVMAQSEDYALFIKALLDLHQGSLSLVTGSEKWLQKAVEVQAEFDEFLWSVELGGYYNTAKDASADLLVRERSYTDNATPAANGIAIASLVRLALLDQNLEFLDRAQQGLQAFSSIMQDAPQACPSLISALDWYQHSTLIRTTHELISGLIWQYYPTAVFQVEADLPEGVVGLVCECLTCKEPAKSQGQLLAEILQSQTRV</sequence>
<dbReference type="SUPFAM" id="SSF52833">
    <property type="entry name" value="Thioredoxin-like"/>
    <property type="match status" value="1"/>
</dbReference>
<dbReference type="Proteomes" id="UP000226442">
    <property type="component" value="Unassembled WGS sequence"/>
</dbReference>
<dbReference type="SUPFAM" id="SSF48208">
    <property type="entry name" value="Six-hairpin glycosidases"/>
    <property type="match status" value="1"/>
</dbReference>
<dbReference type="OrthoDB" id="9762614at2"/>
<name>A0A2G4EYL8_9CYAN</name>
<evidence type="ECO:0000259" key="1">
    <source>
        <dbReference type="Pfam" id="PF03190"/>
    </source>
</evidence>
<dbReference type="PANTHER" id="PTHR42899">
    <property type="entry name" value="SPERMATOGENESIS-ASSOCIATED PROTEIN 20"/>
    <property type="match status" value="1"/>
</dbReference>
<dbReference type="InterPro" id="IPR012341">
    <property type="entry name" value="6hp_glycosidase-like_sf"/>
</dbReference>
<dbReference type="Gene3D" id="1.50.10.10">
    <property type="match status" value="1"/>
</dbReference>
<dbReference type="AlphaFoldDB" id="A0A2G4EYL8"/>
<dbReference type="Gene3D" id="3.40.30.10">
    <property type="entry name" value="Glutaredoxin"/>
    <property type="match status" value="1"/>
</dbReference>
<dbReference type="InterPro" id="IPR036249">
    <property type="entry name" value="Thioredoxin-like_sf"/>
</dbReference>
<evidence type="ECO:0000313" key="3">
    <source>
        <dbReference type="Proteomes" id="UP000226442"/>
    </source>
</evidence>
<dbReference type="InterPro" id="IPR024705">
    <property type="entry name" value="Ssp411"/>
</dbReference>
<protein>
    <submittedName>
        <fullName evidence="2">Thioredoxin domain-containing protein</fullName>
    </submittedName>
</protein>
<dbReference type="InterPro" id="IPR004879">
    <property type="entry name" value="Ssp411-like_TRX"/>
</dbReference>